<reference evidence="3" key="1">
    <citation type="submission" date="2016-10" db="EMBL/GenBank/DDBJ databases">
        <authorList>
            <person name="de Groot N.N."/>
        </authorList>
    </citation>
    <scope>NUCLEOTIDE SEQUENCE</scope>
</reference>
<gene>
    <name evidence="3" type="ORF">MNB_SV-8-721</name>
</gene>
<proteinExistence type="inferred from homology"/>
<sequence length="258" mass="28709">MSQNITEHILALEAMKKYPKELFYKGNLALLKRPKVSIVGTRRPSLYTQQFTYTLAKALTDRGVCVVSGAAMGVDAIAHEGAGVQNTVAVVANGLDIRYPVLNAPLIEQIEKQGLMLSQFNDGFRATGWSFVVRNELVVALGEMLIVTEADIDSGSMRSVEYALKMGKEVWVLPHRLNESLGTNRLLAEGKAQVIQDIEHFVSRFGQVVESDVPKDDFFYFCQTLPTLDETVKRFGERVYEAELEGMVTIHNGIVRLV</sequence>
<dbReference type="Gene3D" id="3.40.50.450">
    <property type="match status" value="1"/>
</dbReference>
<dbReference type="PANTHER" id="PTHR43022:SF1">
    <property type="entry name" value="PROTEIN SMF"/>
    <property type="match status" value="1"/>
</dbReference>
<dbReference type="InterPro" id="IPR003488">
    <property type="entry name" value="DprA"/>
</dbReference>
<dbReference type="GO" id="GO:0009294">
    <property type="term" value="P:DNA-mediated transformation"/>
    <property type="evidence" value="ECO:0007669"/>
    <property type="project" value="InterPro"/>
</dbReference>
<name>A0A1W1BCW3_9ZZZZ</name>
<evidence type="ECO:0000256" key="1">
    <source>
        <dbReference type="ARBA" id="ARBA00006525"/>
    </source>
</evidence>
<evidence type="ECO:0000259" key="2">
    <source>
        <dbReference type="Pfam" id="PF02481"/>
    </source>
</evidence>
<dbReference type="EMBL" id="FPHD01000015">
    <property type="protein sequence ID" value="SFV51386.1"/>
    <property type="molecule type" value="Genomic_DNA"/>
</dbReference>
<dbReference type="Pfam" id="PF02481">
    <property type="entry name" value="DNA_processg_A"/>
    <property type="match status" value="1"/>
</dbReference>
<protein>
    <submittedName>
        <fullName evidence="3">Rossmann fold nucleotide-binding protein Smf possibly involved in DNA uptake</fullName>
    </submittedName>
</protein>
<evidence type="ECO:0000313" key="3">
    <source>
        <dbReference type="EMBL" id="SFV51386.1"/>
    </source>
</evidence>
<dbReference type="InterPro" id="IPR057666">
    <property type="entry name" value="DrpA_SLOG"/>
</dbReference>
<dbReference type="SUPFAM" id="SSF102405">
    <property type="entry name" value="MCP/YpsA-like"/>
    <property type="match status" value="1"/>
</dbReference>
<feature type="domain" description="Smf/DprA SLOG" evidence="2">
    <location>
        <begin position="12"/>
        <end position="204"/>
    </location>
</feature>
<accession>A0A1W1BCW3</accession>
<dbReference type="AlphaFoldDB" id="A0A1W1BCW3"/>
<organism evidence="3">
    <name type="scientific">hydrothermal vent metagenome</name>
    <dbReference type="NCBI Taxonomy" id="652676"/>
    <lineage>
        <taxon>unclassified sequences</taxon>
        <taxon>metagenomes</taxon>
        <taxon>ecological metagenomes</taxon>
    </lineage>
</organism>
<dbReference type="PANTHER" id="PTHR43022">
    <property type="entry name" value="PROTEIN SMF"/>
    <property type="match status" value="1"/>
</dbReference>
<comment type="similarity">
    <text evidence="1">Belongs to the DprA/Smf family.</text>
</comment>